<organism evidence="5 6">
    <name type="scientific">Folsomia candida</name>
    <name type="common">Springtail</name>
    <dbReference type="NCBI Taxonomy" id="158441"/>
    <lineage>
        <taxon>Eukaryota</taxon>
        <taxon>Metazoa</taxon>
        <taxon>Ecdysozoa</taxon>
        <taxon>Arthropoda</taxon>
        <taxon>Hexapoda</taxon>
        <taxon>Collembola</taxon>
        <taxon>Entomobryomorpha</taxon>
        <taxon>Isotomoidea</taxon>
        <taxon>Isotomidae</taxon>
        <taxon>Proisotominae</taxon>
        <taxon>Folsomia</taxon>
    </lineage>
</organism>
<comment type="similarity">
    <text evidence="1">Belongs to the COQ10 family.</text>
</comment>
<name>A0A226ELW7_FOLCA</name>
<dbReference type="PANTHER" id="PTHR12901">
    <property type="entry name" value="SPERM PROTEIN HOMOLOG"/>
    <property type="match status" value="1"/>
</dbReference>
<dbReference type="OrthoDB" id="292693at2759"/>
<accession>A0A226ELW7</accession>
<reference evidence="5 6" key="1">
    <citation type="submission" date="2015-12" db="EMBL/GenBank/DDBJ databases">
        <title>The genome of Folsomia candida.</title>
        <authorList>
            <person name="Faddeeva A."/>
            <person name="Derks M.F."/>
            <person name="Anvar Y."/>
            <person name="Smit S."/>
            <person name="Van Straalen N."/>
            <person name="Roelofs D."/>
        </authorList>
    </citation>
    <scope>NUCLEOTIDE SEQUENCE [LARGE SCALE GENOMIC DNA]</scope>
    <source>
        <strain evidence="5 6">VU population</strain>
        <tissue evidence="5">Whole body</tissue>
    </source>
</reference>
<dbReference type="Gene3D" id="3.30.530.20">
    <property type="match status" value="1"/>
</dbReference>
<proteinExistence type="inferred from homology"/>
<evidence type="ECO:0000256" key="1">
    <source>
        <dbReference type="ARBA" id="ARBA00006885"/>
    </source>
</evidence>
<dbReference type="GO" id="GO:0005739">
    <property type="term" value="C:mitochondrion"/>
    <property type="evidence" value="ECO:0007669"/>
    <property type="project" value="TreeGrafter"/>
</dbReference>
<evidence type="ECO:0000259" key="4">
    <source>
        <dbReference type="Pfam" id="PF03364"/>
    </source>
</evidence>
<dbReference type="GO" id="GO:0048039">
    <property type="term" value="F:ubiquinone binding"/>
    <property type="evidence" value="ECO:0007669"/>
    <property type="project" value="InterPro"/>
</dbReference>
<dbReference type="GO" id="GO:0045333">
    <property type="term" value="P:cellular respiration"/>
    <property type="evidence" value="ECO:0007669"/>
    <property type="project" value="InterPro"/>
</dbReference>
<evidence type="ECO:0000256" key="3">
    <source>
        <dbReference type="ARBA" id="ARBA00024947"/>
    </source>
</evidence>
<dbReference type="CDD" id="cd07813">
    <property type="entry name" value="COQ10p_like"/>
    <property type="match status" value="1"/>
</dbReference>
<dbReference type="InterPro" id="IPR005031">
    <property type="entry name" value="COQ10_START"/>
</dbReference>
<comment type="function">
    <text evidence="3">Required for the function of coenzyme Q in the respiratory chain. May serve as a chaperone or may be involved in the transport of Q6 from its site of synthesis to the catalytic sites of the respiratory complexes.</text>
</comment>
<protein>
    <submittedName>
        <fullName evidence="5">Coenzyme Q-binding protein COQ10 B, mitochondrial</fullName>
    </submittedName>
</protein>
<dbReference type="STRING" id="158441.A0A226ELW7"/>
<dbReference type="PANTHER" id="PTHR12901:SF10">
    <property type="entry name" value="COENZYME Q-BINDING PROTEIN COQ10, MITOCHONDRIAL"/>
    <property type="match status" value="1"/>
</dbReference>
<dbReference type="Proteomes" id="UP000198287">
    <property type="component" value="Unassembled WGS sequence"/>
</dbReference>
<sequence length="280" mass="31959">MLFIGTCNCSSFLIPSRIMLTQVTMPVRPKSYANLASYDISHSNPCVLHHNNPAWRRRYVKSHSPLLSKLCPRTGGYWGSQQYYDKLMSPSTGLQILQTARFMSFPGAEARHKEYVERRILGFSMEQMYDVVSDVERYQEFLPWCQKSLVKTRRKTYVIADLVVGFPPLLESYTSSVTLVKPNLIRAESTQGKLFNKLITTWKFSPGLKGKPQSCVIDFYVSFEFKSALTSQLANVFFNEVVIVMVRAFYNEAKRRYGAESVPSRKINILAPGSSNNDKS</sequence>
<comment type="caution">
    <text evidence="5">The sequence shown here is derived from an EMBL/GenBank/DDBJ whole genome shotgun (WGS) entry which is preliminary data.</text>
</comment>
<keyword evidence="6" id="KW-1185">Reference proteome</keyword>
<dbReference type="InterPro" id="IPR044996">
    <property type="entry name" value="COQ10-like"/>
</dbReference>
<dbReference type="SUPFAM" id="SSF55961">
    <property type="entry name" value="Bet v1-like"/>
    <property type="match status" value="1"/>
</dbReference>
<evidence type="ECO:0000256" key="2">
    <source>
        <dbReference type="ARBA" id="ARBA00011814"/>
    </source>
</evidence>
<dbReference type="Pfam" id="PF03364">
    <property type="entry name" value="Polyketide_cyc"/>
    <property type="match status" value="1"/>
</dbReference>
<evidence type="ECO:0000313" key="6">
    <source>
        <dbReference type="Proteomes" id="UP000198287"/>
    </source>
</evidence>
<dbReference type="AlphaFoldDB" id="A0A226ELW7"/>
<evidence type="ECO:0000313" key="5">
    <source>
        <dbReference type="EMBL" id="OXA57556.1"/>
    </source>
</evidence>
<dbReference type="EMBL" id="LNIX01000003">
    <property type="protein sequence ID" value="OXA57556.1"/>
    <property type="molecule type" value="Genomic_DNA"/>
</dbReference>
<feature type="domain" description="Coenzyme Q-binding protein COQ10 START" evidence="4">
    <location>
        <begin position="123"/>
        <end position="249"/>
    </location>
</feature>
<comment type="subunit">
    <text evidence="2">Interacts with coenzyme Q.</text>
</comment>
<gene>
    <name evidence="5" type="ORF">Fcan01_07747</name>
</gene>
<dbReference type="InterPro" id="IPR023393">
    <property type="entry name" value="START-like_dom_sf"/>
</dbReference>